<protein>
    <recommendedName>
        <fullName evidence="4">Lipocalin-like domain-containing protein</fullName>
    </recommendedName>
</protein>
<dbReference type="Proteomes" id="UP000541352">
    <property type="component" value="Unassembled WGS sequence"/>
</dbReference>
<gene>
    <name evidence="2" type="ORF">FHS57_004234</name>
</gene>
<comment type="caution">
    <text evidence="2">The sequence shown here is derived from an EMBL/GenBank/DDBJ whole genome shotgun (WGS) entry which is preliminary data.</text>
</comment>
<evidence type="ECO:0000313" key="3">
    <source>
        <dbReference type="Proteomes" id="UP000541352"/>
    </source>
</evidence>
<proteinExistence type="predicted"/>
<feature type="chain" id="PRO_5030635722" description="Lipocalin-like domain-containing protein" evidence="1">
    <location>
        <begin position="21"/>
        <end position="168"/>
    </location>
</feature>
<evidence type="ECO:0000256" key="1">
    <source>
        <dbReference type="SAM" id="SignalP"/>
    </source>
</evidence>
<keyword evidence="1" id="KW-0732">Signal</keyword>
<keyword evidence="3" id="KW-1185">Reference proteome</keyword>
<dbReference type="EMBL" id="JACIBY010000010">
    <property type="protein sequence ID" value="MBB3840214.1"/>
    <property type="molecule type" value="Genomic_DNA"/>
</dbReference>
<feature type="signal peptide" evidence="1">
    <location>
        <begin position="1"/>
        <end position="20"/>
    </location>
</feature>
<dbReference type="PROSITE" id="PS51257">
    <property type="entry name" value="PROKAR_LIPOPROTEIN"/>
    <property type="match status" value="1"/>
</dbReference>
<evidence type="ECO:0000313" key="2">
    <source>
        <dbReference type="EMBL" id="MBB3840214.1"/>
    </source>
</evidence>
<name>A0A7W5ZR82_9BACT</name>
<evidence type="ECO:0008006" key="4">
    <source>
        <dbReference type="Google" id="ProtNLM"/>
    </source>
</evidence>
<dbReference type="AlphaFoldDB" id="A0A7W5ZR82"/>
<organism evidence="2 3">
    <name type="scientific">Runella defluvii</name>
    <dbReference type="NCBI Taxonomy" id="370973"/>
    <lineage>
        <taxon>Bacteria</taxon>
        <taxon>Pseudomonadati</taxon>
        <taxon>Bacteroidota</taxon>
        <taxon>Cytophagia</taxon>
        <taxon>Cytophagales</taxon>
        <taxon>Spirosomataceae</taxon>
        <taxon>Runella</taxon>
    </lineage>
</organism>
<accession>A0A7W5ZR82</accession>
<dbReference type="RefSeq" id="WP_183977051.1">
    <property type="nucleotide sequence ID" value="NZ_JACIBY010000010.1"/>
</dbReference>
<sequence length="168" mass="18571">MKKLLIYGILLVVFFVNMGAGCGSQTNDPQPDNFPGIVGKWKLTKTGYYITKSDGTKVNDTFDTEPRGINIVYEFFSDGRLVVTDLQKNTTAEIRWTLKVNKSDANGILGGQLIQIGSEQKKLAESIGQAGDLTFQISTASNFIALTVDVTKISTYKEMTLMQNFKKI</sequence>
<reference evidence="2 3" key="1">
    <citation type="submission" date="2020-08" db="EMBL/GenBank/DDBJ databases">
        <title>Genomic Encyclopedia of Type Strains, Phase IV (KMG-IV): sequencing the most valuable type-strain genomes for metagenomic binning, comparative biology and taxonomic classification.</title>
        <authorList>
            <person name="Goeker M."/>
        </authorList>
    </citation>
    <scope>NUCLEOTIDE SEQUENCE [LARGE SCALE GENOMIC DNA]</scope>
    <source>
        <strain evidence="2 3">DSM 17976</strain>
    </source>
</reference>